<gene>
    <name evidence="1" type="ORF">DPMN_049850</name>
</gene>
<protein>
    <submittedName>
        <fullName evidence="1">Uncharacterized protein</fullName>
    </submittedName>
</protein>
<reference evidence="1" key="1">
    <citation type="journal article" date="2019" name="bioRxiv">
        <title>The Genome of the Zebra Mussel, Dreissena polymorpha: A Resource for Invasive Species Research.</title>
        <authorList>
            <person name="McCartney M.A."/>
            <person name="Auch B."/>
            <person name="Kono T."/>
            <person name="Mallez S."/>
            <person name="Zhang Y."/>
            <person name="Obille A."/>
            <person name="Becker A."/>
            <person name="Abrahante J.E."/>
            <person name="Garbe J."/>
            <person name="Badalamenti J.P."/>
            <person name="Herman A."/>
            <person name="Mangelson H."/>
            <person name="Liachko I."/>
            <person name="Sullivan S."/>
            <person name="Sone E.D."/>
            <person name="Koren S."/>
            <person name="Silverstein K.A.T."/>
            <person name="Beckman K.B."/>
            <person name="Gohl D.M."/>
        </authorList>
    </citation>
    <scope>NUCLEOTIDE SEQUENCE</scope>
    <source>
        <strain evidence="1">Duluth1</strain>
        <tissue evidence="1">Whole animal</tissue>
    </source>
</reference>
<organism evidence="1 2">
    <name type="scientific">Dreissena polymorpha</name>
    <name type="common">Zebra mussel</name>
    <name type="synonym">Mytilus polymorpha</name>
    <dbReference type="NCBI Taxonomy" id="45954"/>
    <lineage>
        <taxon>Eukaryota</taxon>
        <taxon>Metazoa</taxon>
        <taxon>Spiralia</taxon>
        <taxon>Lophotrochozoa</taxon>
        <taxon>Mollusca</taxon>
        <taxon>Bivalvia</taxon>
        <taxon>Autobranchia</taxon>
        <taxon>Heteroconchia</taxon>
        <taxon>Euheterodonta</taxon>
        <taxon>Imparidentia</taxon>
        <taxon>Neoheterodontei</taxon>
        <taxon>Myida</taxon>
        <taxon>Dreissenoidea</taxon>
        <taxon>Dreissenidae</taxon>
        <taxon>Dreissena</taxon>
    </lineage>
</organism>
<accession>A0A9D4HNP7</accession>
<evidence type="ECO:0000313" key="2">
    <source>
        <dbReference type="Proteomes" id="UP000828390"/>
    </source>
</evidence>
<evidence type="ECO:0000313" key="1">
    <source>
        <dbReference type="EMBL" id="KAH3724048.1"/>
    </source>
</evidence>
<sequence>MFGSVPLDQLQECAGWSEETLNAYDVIPIKTTSAESVDYIRQRDHDTLRVLDTQRVVPDQSAQMRRHVYIYAGRKWFKINFRVIGSNHLNNH</sequence>
<comment type="caution">
    <text evidence="1">The sequence shown here is derived from an EMBL/GenBank/DDBJ whole genome shotgun (WGS) entry which is preliminary data.</text>
</comment>
<proteinExistence type="predicted"/>
<dbReference type="AlphaFoldDB" id="A0A9D4HNP7"/>
<reference evidence="1" key="2">
    <citation type="submission" date="2020-11" db="EMBL/GenBank/DDBJ databases">
        <authorList>
            <person name="McCartney M.A."/>
            <person name="Auch B."/>
            <person name="Kono T."/>
            <person name="Mallez S."/>
            <person name="Becker A."/>
            <person name="Gohl D.M."/>
            <person name="Silverstein K.A.T."/>
            <person name="Koren S."/>
            <person name="Bechman K.B."/>
            <person name="Herman A."/>
            <person name="Abrahante J.E."/>
            <person name="Garbe J."/>
        </authorList>
    </citation>
    <scope>NUCLEOTIDE SEQUENCE</scope>
    <source>
        <strain evidence="1">Duluth1</strain>
        <tissue evidence="1">Whole animal</tissue>
    </source>
</reference>
<dbReference type="Proteomes" id="UP000828390">
    <property type="component" value="Unassembled WGS sequence"/>
</dbReference>
<keyword evidence="2" id="KW-1185">Reference proteome</keyword>
<dbReference type="EMBL" id="JAIWYP010000012">
    <property type="protein sequence ID" value="KAH3724048.1"/>
    <property type="molecule type" value="Genomic_DNA"/>
</dbReference>
<name>A0A9D4HNP7_DREPO</name>